<dbReference type="RefSeq" id="WP_210101899.1">
    <property type="nucleotide sequence ID" value="NZ_BAABLK010000083.1"/>
</dbReference>
<feature type="transmembrane region" description="Helical" evidence="1">
    <location>
        <begin position="20"/>
        <end position="39"/>
    </location>
</feature>
<keyword evidence="3" id="KW-1185">Reference proteome</keyword>
<organism evidence="2 3">
    <name type="scientific">Paeniglutamicibacter antarcticus</name>
    <dbReference type="NCBI Taxonomy" id="494023"/>
    <lineage>
        <taxon>Bacteria</taxon>
        <taxon>Bacillati</taxon>
        <taxon>Actinomycetota</taxon>
        <taxon>Actinomycetes</taxon>
        <taxon>Micrococcales</taxon>
        <taxon>Micrococcaceae</taxon>
        <taxon>Paeniglutamicibacter</taxon>
    </lineage>
</organism>
<feature type="transmembrane region" description="Helical" evidence="1">
    <location>
        <begin position="46"/>
        <end position="66"/>
    </location>
</feature>
<keyword evidence="1" id="KW-1133">Transmembrane helix</keyword>
<keyword evidence="1" id="KW-0812">Transmembrane</keyword>
<proteinExistence type="predicted"/>
<sequence length="147" mass="15902">MSSLPEDSTPVLWRPARLWAPWWLALLLGGSLGFALTLLRIYKAFVVPGAISLAVIIAVITIATILRRHVHTEALEPPVSLVYVLWMAVLIFLVGPVQVVLVPANPQEVVIKAVAVSVGLAICIYGADRALFASFARPGNPRQNTKT</sequence>
<name>A0ABP9TUG7_9MICC</name>
<accession>A0ABP9TUG7</accession>
<evidence type="ECO:0000256" key="1">
    <source>
        <dbReference type="SAM" id="Phobius"/>
    </source>
</evidence>
<gene>
    <name evidence="2" type="ORF">GCM10025778_31340</name>
</gene>
<feature type="transmembrane region" description="Helical" evidence="1">
    <location>
        <begin position="81"/>
        <end position="102"/>
    </location>
</feature>
<dbReference type="Proteomes" id="UP001501257">
    <property type="component" value="Unassembled WGS sequence"/>
</dbReference>
<comment type="caution">
    <text evidence="2">The sequence shown here is derived from an EMBL/GenBank/DDBJ whole genome shotgun (WGS) entry which is preliminary data.</text>
</comment>
<feature type="transmembrane region" description="Helical" evidence="1">
    <location>
        <begin position="109"/>
        <end position="127"/>
    </location>
</feature>
<protein>
    <submittedName>
        <fullName evidence="2">Uncharacterized protein</fullName>
    </submittedName>
</protein>
<dbReference type="EMBL" id="BAABLK010000083">
    <property type="protein sequence ID" value="GAA5228595.1"/>
    <property type="molecule type" value="Genomic_DNA"/>
</dbReference>
<reference evidence="3" key="1">
    <citation type="journal article" date="2019" name="Int. J. Syst. Evol. Microbiol.">
        <title>The Global Catalogue of Microorganisms (GCM) 10K type strain sequencing project: providing services to taxonomists for standard genome sequencing and annotation.</title>
        <authorList>
            <consortium name="The Broad Institute Genomics Platform"/>
            <consortium name="The Broad Institute Genome Sequencing Center for Infectious Disease"/>
            <person name="Wu L."/>
            <person name="Ma J."/>
        </authorList>
    </citation>
    <scope>NUCLEOTIDE SEQUENCE [LARGE SCALE GENOMIC DNA]</scope>
    <source>
        <strain evidence="3">JCM 18952</strain>
    </source>
</reference>
<keyword evidence="1" id="KW-0472">Membrane</keyword>
<evidence type="ECO:0000313" key="3">
    <source>
        <dbReference type="Proteomes" id="UP001501257"/>
    </source>
</evidence>
<evidence type="ECO:0000313" key="2">
    <source>
        <dbReference type="EMBL" id="GAA5228595.1"/>
    </source>
</evidence>